<keyword evidence="1" id="KW-0472">Membrane</keyword>
<evidence type="ECO:0000313" key="3">
    <source>
        <dbReference type="Proteomes" id="UP000593818"/>
    </source>
</evidence>
<feature type="transmembrane region" description="Helical" evidence="1">
    <location>
        <begin position="6"/>
        <end position="33"/>
    </location>
</feature>
<gene>
    <name evidence="2" type="ORF">INP59_03770</name>
</gene>
<keyword evidence="3" id="KW-1185">Reference proteome</keyword>
<protein>
    <submittedName>
        <fullName evidence="2">Uncharacterized protein</fullName>
    </submittedName>
</protein>
<proteinExistence type="predicted"/>
<dbReference type="Proteomes" id="UP000593818">
    <property type="component" value="Chromosome"/>
</dbReference>
<keyword evidence="1" id="KW-1133">Transmembrane helix</keyword>
<dbReference type="EMBL" id="CP063450">
    <property type="protein sequence ID" value="QOV99530.1"/>
    <property type="molecule type" value="Genomic_DNA"/>
</dbReference>
<reference evidence="2 3" key="1">
    <citation type="submission" date="2020-10" db="EMBL/GenBank/DDBJ databases">
        <title>Whole genome sequence of oil-degrading bacteria Rhodococcus pyridinivorans strain 5Ap.</title>
        <authorList>
            <person name="Akhremchuk A.E."/>
            <person name="Valentovich L.N."/>
            <person name="Charniauskaya M.I."/>
            <person name="Bukliarevich H.A."/>
            <person name="Titok M.A."/>
        </authorList>
    </citation>
    <scope>NUCLEOTIDE SEQUENCE [LARGE SCALE GENOMIC DNA]</scope>
    <source>
        <strain evidence="2 3">5Ap</strain>
    </source>
</reference>
<evidence type="ECO:0000313" key="2">
    <source>
        <dbReference type="EMBL" id="QOV99530.1"/>
    </source>
</evidence>
<dbReference type="RefSeq" id="WP_193903161.1">
    <property type="nucleotide sequence ID" value="NZ_CP063450.1"/>
</dbReference>
<name>A0A7M2XRH2_9NOCA</name>
<accession>A0A7M2XRH2</accession>
<keyword evidence="1" id="KW-0812">Transmembrane</keyword>
<dbReference type="AlphaFoldDB" id="A0A7M2XRH2"/>
<evidence type="ECO:0000256" key="1">
    <source>
        <dbReference type="SAM" id="Phobius"/>
    </source>
</evidence>
<organism evidence="2 3">
    <name type="scientific">Rhodococcus pyridinivorans</name>
    <dbReference type="NCBI Taxonomy" id="103816"/>
    <lineage>
        <taxon>Bacteria</taxon>
        <taxon>Bacillati</taxon>
        <taxon>Actinomycetota</taxon>
        <taxon>Actinomycetes</taxon>
        <taxon>Mycobacteriales</taxon>
        <taxon>Nocardiaceae</taxon>
        <taxon>Rhodococcus</taxon>
    </lineage>
</organism>
<sequence>MNEILLAIAIGCVGGIVIGVGIAVGILIVDLVLTASWRIKSRHGGVIEVVTYWTGRARCRILHRHNDTCRGRESCAKEIFGLGARS</sequence>